<dbReference type="InterPro" id="IPR020841">
    <property type="entry name" value="PKS_Beta-ketoAc_synthase_dom"/>
</dbReference>
<evidence type="ECO:0000256" key="15">
    <source>
        <dbReference type="RuleBase" id="RU003694"/>
    </source>
</evidence>
<evidence type="ECO:0000256" key="11">
    <source>
        <dbReference type="ARBA" id="ARBA00024006"/>
    </source>
</evidence>
<comment type="similarity">
    <text evidence="2 14 15">Belongs to the thiolase-like superfamily. Beta-ketoacyl-ACP synthases family.</text>
</comment>
<dbReference type="PIRSF" id="PIRSF000447">
    <property type="entry name" value="KAS_II"/>
    <property type="match status" value="1"/>
</dbReference>
<keyword evidence="7" id="KW-0276">Fatty acid metabolism</keyword>
<dbReference type="EC" id="2.3.1.179" evidence="3 14"/>
<evidence type="ECO:0000256" key="9">
    <source>
        <dbReference type="ARBA" id="ARBA00023160"/>
    </source>
</evidence>
<evidence type="ECO:0000259" key="16">
    <source>
        <dbReference type="PROSITE" id="PS52004"/>
    </source>
</evidence>
<name>A0ABY7WNY3_9LACO</name>
<evidence type="ECO:0000256" key="4">
    <source>
        <dbReference type="ARBA" id="ARBA00014657"/>
    </source>
</evidence>
<comment type="catalytic activity">
    <reaction evidence="13 14">
        <text>a fatty acyl-[ACP] + malonyl-[ACP] + H(+) = a 3-oxoacyl-[ACP] + holo-[ACP] + CO2</text>
        <dbReference type="Rhea" id="RHEA:22836"/>
        <dbReference type="Rhea" id="RHEA-COMP:9623"/>
        <dbReference type="Rhea" id="RHEA-COMP:9685"/>
        <dbReference type="Rhea" id="RHEA-COMP:9916"/>
        <dbReference type="Rhea" id="RHEA-COMP:14125"/>
        <dbReference type="ChEBI" id="CHEBI:15378"/>
        <dbReference type="ChEBI" id="CHEBI:16526"/>
        <dbReference type="ChEBI" id="CHEBI:64479"/>
        <dbReference type="ChEBI" id="CHEBI:78449"/>
        <dbReference type="ChEBI" id="CHEBI:78776"/>
        <dbReference type="ChEBI" id="CHEBI:138651"/>
    </reaction>
</comment>
<dbReference type="InterPro" id="IPR000794">
    <property type="entry name" value="Beta-ketoacyl_synthase"/>
</dbReference>
<dbReference type="PANTHER" id="PTHR11712">
    <property type="entry name" value="POLYKETIDE SYNTHASE-RELATED"/>
    <property type="match status" value="1"/>
</dbReference>
<dbReference type="NCBIfam" id="NF005589">
    <property type="entry name" value="PRK07314.1"/>
    <property type="match status" value="1"/>
</dbReference>
<evidence type="ECO:0000256" key="2">
    <source>
        <dbReference type="ARBA" id="ARBA00008467"/>
    </source>
</evidence>
<dbReference type="SMART" id="SM00825">
    <property type="entry name" value="PKS_KS"/>
    <property type="match status" value="1"/>
</dbReference>
<evidence type="ECO:0000256" key="1">
    <source>
        <dbReference type="ARBA" id="ARBA00005194"/>
    </source>
</evidence>
<accession>A0ABY7WNY3</accession>
<evidence type="ECO:0000313" key="17">
    <source>
        <dbReference type="EMBL" id="WDF81917.1"/>
    </source>
</evidence>
<dbReference type="Pfam" id="PF02801">
    <property type="entry name" value="Ketoacyl-synt_C"/>
    <property type="match status" value="1"/>
</dbReference>
<evidence type="ECO:0000256" key="13">
    <source>
        <dbReference type="ARBA" id="ARBA00047659"/>
    </source>
</evidence>
<protein>
    <recommendedName>
        <fullName evidence="4 14">3-oxoacyl-[acyl-carrier-protein] synthase 2</fullName>
        <ecNumber evidence="3 14">2.3.1.179</ecNumber>
    </recommendedName>
</protein>
<comment type="function">
    <text evidence="11 14">Involved in the type II fatty acid elongation cycle. Catalyzes the elongation of a wide range of acyl-ACP by the addition of two carbons from malonyl-ACP to an acyl acceptor. Can efficiently catalyze the conversion of palmitoleoyl-ACP (cis-hexadec-9-enoyl-ACP) to cis-vaccenoyl-ACP (cis-octadec-11-enoyl-ACP), an essential step in the thermal regulation of fatty acid composition.</text>
</comment>
<evidence type="ECO:0000256" key="8">
    <source>
        <dbReference type="ARBA" id="ARBA00023098"/>
    </source>
</evidence>
<dbReference type="RefSeq" id="WP_274259013.1">
    <property type="nucleotide sequence ID" value="NZ_CP117884.1"/>
</dbReference>
<dbReference type="Pfam" id="PF00109">
    <property type="entry name" value="ketoacyl-synt"/>
    <property type="match status" value="1"/>
</dbReference>
<dbReference type="PROSITE" id="PS52004">
    <property type="entry name" value="KS3_2"/>
    <property type="match status" value="1"/>
</dbReference>
<organism evidence="17 18">
    <name type="scientific">Lacticaseibacillus pabuli</name>
    <dbReference type="NCBI Taxonomy" id="3025672"/>
    <lineage>
        <taxon>Bacteria</taxon>
        <taxon>Bacillati</taxon>
        <taxon>Bacillota</taxon>
        <taxon>Bacilli</taxon>
        <taxon>Lactobacillales</taxon>
        <taxon>Lactobacillaceae</taxon>
        <taxon>Lacticaseibacillus</taxon>
    </lineage>
</organism>
<evidence type="ECO:0000256" key="12">
    <source>
        <dbReference type="ARBA" id="ARBA00047318"/>
    </source>
</evidence>
<evidence type="ECO:0000313" key="18">
    <source>
        <dbReference type="Proteomes" id="UP001220377"/>
    </source>
</evidence>
<evidence type="ECO:0000256" key="3">
    <source>
        <dbReference type="ARBA" id="ARBA00012356"/>
    </source>
</evidence>
<dbReference type="PANTHER" id="PTHR11712:SF336">
    <property type="entry name" value="3-OXOACYL-[ACYL-CARRIER-PROTEIN] SYNTHASE, MITOCHONDRIAL"/>
    <property type="match status" value="1"/>
</dbReference>
<reference evidence="17 18" key="1">
    <citation type="submission" date="2023-02" db="EMBL/GenBank/DDBJ databases">
        <title>Genome sequence of Lacticaseibacillus sp. KACC 23028.</title>
        <authorList>
            <person name="Kim S."/>
            <person name="Heo J."/>
            <person name="Kwon S.-W."/>
        </authorList>
    </citation>
    <scope>NUCLEOTIDE SEQUENCE [LARGE SCALE GENOMIC DNA]</scope>
    <source>
        <strain evidence="17 18">KACC 23028</strain>
    </source>
</reference>
<dbReference type="NCBIfam" id="TIGR03150">
    <property type="entry name" value="fabF"/>
    <property type="match status" value="1"/>
</dbReference>
<dbReference type="InterPro" id="IPR014030">
    <property type="entry name" value="Ketoacyl_synth_N"/>
</dbReference>
<dbReference type="InterPro" id="IPR017568">
    <property type="entry name" value="3-oxoacyl-ACP_synth-2"/>
</dbReference>
<keyword evidence="10 14" id="KW-0012">Acyltransferase</keyword>
<proteinExistence type="inferred from homology"/>
<feature type="domain" description="Ketosynthase family 3 (KS3)" evidence="16">
    <location>
        <begin position="1"/>
        <end position="406"/>
    </location>
</feature>
<evidence type="ECO:0000256" key="5">
    <source>
        <dbReference type="ARBA" id="ARBA00022516"/>
    </source>
</evidence>
<dbReference type="Gene3D" id="3.40.47.10">
    <property type="match status" value="1"/>
</dbReference>
<dbReference type="InterPro" id="IPR016039">
    <property type="entry name" value="Thiolase-like"/>
</dbReference>
<dbReference type="Proteomes" id="UP001220377">
    <property type="component" value="Chromosome"/>
</dbReference>
<comment type="catalytic activity">
    <reaction evidence="12 14">
        <text>(9Z)-hexadecenoyl-[ACP] + malonyl-[ACP] + H(+) = 3-oxo-(11Z)-octadecenoyl-[ACP] + holo-[ACP] + CO2</text>
        <dbReference type="Rhea" id="RHEA:55040"/>
        <dbReference type="Rhea" id="RHEA-COMP:9623"/>
        <dbReference type="Rhea" id="RHEA-COMP:9685"/>
        <dbReference type="Rhea" id="RHEA-COMP:10800"/>
        <dbReference type="Rhea" id="RHEA-COMP:14074"/>
        <dbReference type="ChEBI" id="CHEBI:15378"/>
        <dbReference type="ChEBI" id="CHEBI:16526"/>
        <dbReference type="ChEBI" id="CHEBI:64479"/>
        <dbReference type="ChEBI" id="CHEBI:78449"/>
        <dbReference type="ChEBI" id="CHEBI:83989"/>
        <dbReference type="ChEBI" id="CHEBI:138538"/>
        <dbReference type="EC" id="2.3.1.179"/>
    </reaction>
</comment>
<evidence type="ECO:0000256" key="7">
    <source>
        <dbReference type="ARBA" id="ARBA00022832"/>
    </source>
</evidence>
<keyword evidence="8" id="KW-0443">Lipid metabolism</keyword>
<dbReference type="EMBL" id="CP117884">
    <property type="protein sequence ID" value="WDF81917.1"/>
    <property type="molecule type" value="Genomic_DNA"/>
</dbReference>
<keyword evidence="5 14" id="KW-0444">Lipid biosynthesis</keyword>
<evidence type="ECO:0000256" key="6">
    <source>
        <dbReference type="ARBA" id="ARBA00022679"/>
    </source>
</evidence>
<dbReference type="SUPFAM" id="SSF53901">
    <property type="entry name" value="Thiolase-like"/>
    <property type="match status" value="2"/>
</dbReference>
<comment type="pathway">
    <text evidence="1 14">Lipid metabolism; fatty acid biosynthesis.</text>
</comment>
<dbReference type="CDD" id="cd00834">
    <property type="entry name" value="KAS_I_II"/>
    <property type="match status" value="1"/>
</dbReference>
<evidence type="ECO:0000256" key="14">
    <source>
        <dbReference type="PIRNR" id="PIRNR000447"/>
    </source>
</evidence>
<sequence>MRRVVVTGMGTVNPLGNDLPTSVQAMLTDHVGIAPITKFDATETGISVAGELKDFDVTARIDRKLSKRLDGFTQYALYSAIEAAEQAQLTAETVDPERLAVIYGSGIGGLTTIQNQVTKMNAKGPKRVSPMFVPMSIINMAPGVLAQHFGAHGASYAVVTACASGTSAIGQAMQHIRCGAADVVITGGAEASVNEIGIAGFAALTALSSATEPQRASLPFGQHRSGFVMGEGAGTLILEEREHALARGAQILGEIVGYGTTSDAYHMTAPNPSGAGAAAAMQMAIADADLAADNIGYVNAHGTGTAANDAMESKAIAQVFADSPVLVSSTKSMTGHLLGAAGAIEAIFTIAGMNSGRLPANVIDDTQDADCPVQLVNQKNAQQDCEYALSNSFGFGGHNAVLAIKRGDAVGGGEEHV</sequence>
<gene>
    <name evidence="17" type="primary">fabF</name>
    <name evidence="17" type="ORF">PQ472_08270</name>
</gene>
<evidence type="ECO:0000256" key="10">
    <source>
        <dbReference type="ARBA" id="ARBA00023315"/>
    </source>
</evidence>
<dbReference type="InterPro" id="IPR014031">
    <property type="entry name" value="Ketoacyl_synth_C"/>
</dbReference>
<dbReference type="GO" id="GO:0004315">
    <property type="term" value="F:3-oxoacyl-[acyl-carrier-protein] synthase activity"/>
    <property type="evidence" value="ECO:0007669"/>
    <property type="project" value="UniProtKB-EC"/>
</dbReference>
<keyword evidence="9 14" id="KW-0275">Fatty acid biosynthesis</keyword>
<keyword evidence="6 14" id="KW-0808">Transferase</keyword>
<keyword evidence="18" id="KW-1185">Reference proteome</keyword>